<keyword evidence="2" id="KW-0472">Membrane</keyword>
<organism evidence="3 4">
    <name type="scientific">Lachnellula suecica</name>
    <dbReference type="NCBI Taxonomy" id="602035"/>
    <lineage>
        <taxon>Eukaryota</taxon>
        <taxon>Fungi</taxon>
        <taxon>Dikarya</taxon>
        <taxon>Ascomycota</taxon>
        <taxon>Pezizomycotina</taxon>
        <taxon>Leotiomycetes</taxon>
        <taxon>Helotiales</taxon>
        <taxon>Lachnaceae</taxon>
        <taxon>Lachnellula</taxon>
    </lineage>
</organism>
<name>A0A8T9C1X5_9HELO</name>
<feature type="region of interest" description="Disordered" evidence="1">
    <location>
        <begin position="72"/>
        <end position="93"/>
    </location>
</feature>
<dbReference type="Proteomes" id="UP000469558">
    <property type="component" value="Unassembled WGS sequence"/>
</dbReference>
<protein>
    <submittedName>
        <fullName evidence="3">Uncharacterized protein</fullName>
    </submittedName>
</protein>
<comment type="caution">
    <text evidence="3">The sequence shown here is derived from an EMBL/GenBank/DDBJ whole genome shotgun (WGS) entry which is preliminary data.</text>
</comment>
<keyword evidence="2" id="KW-0812">Transmembrane</keyword>
<accession>A0A8T9C1X5</accession>
<evidence type="ECO:0000256" key="2">
    <source>
        <dbReference type="SAM" id="Phobius"/>
    </source>
</evidence>
<proteinExistence type="predicted"/>
<dbReference type="OrthoDB" id="3562691at2759"/>
<evidence type="ECO:0000313" key="3">
    <source>
        <dbReference type="EMBL" id="TVY75779.1"/>
    </source>
</evidence>
<reference evidence="3 4" key="1">
    <citation type="submission" date="2018-05" db="EMBL/GenBank/DDBJ databases">
        <title>Genome sequencing and assembly of the regulated plant pathogen Lachnellula willkommii and related sister species for the development of diagnostic species identification markers.</title>
        <authorList>
            <person name="Giroux E."/>
            <person name="Bilodeau G."/>
        </authorList>
    </citation>
    <scope>NUCLEOTIDE SEQUENCE [LARGE SCALE GENOMIC DNA]</scope>
    <source>
        <strain evidence="3 4">CBS 268.59</strain>
    </source>
</reference>
<keyword evidence="4" id="KW-1185">Reference proteome</keyword>
<evidence type="ECO:0000256" key="1">
    <source>
        <dbReference type="SAM" id="MobiDB-lite"/>
    </source>
</evidence>
<keyword evidence="2" id="KW-1133">Transmembrane helix</keyword>
<evidence type="ECO:0000313" key="4">
    <source>
        <dbReference type="Proteomes" id="UP000469558"/>
    </source>
</evidence>
<gene>
    <name evidence="3" type="ORF">LSUE1_G004477</name>
</gene>
<sequence>MAPPGTILSYVMNYRTSIPPKLSSFSDISQIRANMSTFTSRQRTPLFIGAFLGAGALFIGLKWRAVLDRSEAAKKASTKENFSVATGRSGGGI</sequence>
<dbReference type="AlphaFoldDB" id="A0A8T9C1X5"/>
<dbReference type="EMBL" id="QGMK01000952">
    <property type="protein sequence ID" value="TVY75779.1"/>
    <property type="molecule type" value="Genomic_DNA"/>
</dbReference>
<feature type="transmembrane region" description="Helical" evidence="2">
    <location>
        <begin position="46"/>
        <end position="65"/>
    </location>
</feature>